<evidence type="ECO:0000259" key="9">
    <source>
        <dbReference type="PROSITE" id="PS50850"/>
    </source>
</evidence>
<sequence length="466" mass="51761">MRPDSSTPLVDTGKVSSWTLPLLINVGICCLASVQYGYHMAELNAPAKLIRQALQLSQSQLGLITAIFSIGGLVSSTFASYISTRKGLKVSFLCTCMFYILGSLIESRAYSYITMLIGRFISGLGAGLAIVYVPVYVNDIAPIDLRGILGSMTQISVNLGILLTQVLAIFWNGTEDWRKILHFGWIVGLINIAGVYLLLMESPKWLIIRSEQKNERLGIEVLTKLRNSDDVIEEVEIWKSENQLHLTLIENNPHLKQLGFWYYLTDKNYYNSRTIATFMMFGQQFAGINSVIFYGVDIISKVFPKHSILTNVLISLGNTIITGLSSLFLDRAGRKPLLILSLLAMTISLLILSMGVLNDSTLLTVTSIFTYVGSFAIGCGPIPFLIIGEVSQSEVKDVAQSWATDCNWISVFIVGTMFPILNNLIGGWVYLIFASVCLTFAAFVYYFVPETKGCRTYEEVWGTRLD</sequence>
<dbReference type="NCBIfam" id="TIGR00879">
    <property type="entry name" value="SP"/>
    <property type="match status" value="1"/>
</dbReference>
<feature type="transmembrane region" description="Helical" evidence="8">
    <location>
        <begin position="111"/>
        <end position="135"/>
    </location>
</feature>
<dbReference type="STRING" id="52247.A0A4T0X280"/>
<dbReference type="InterPro" id="IPR020846">
    <property type="entry name" value="MFS_dom"/>
</dbReference>
<dbReference type="InterPro" id="IPR005829">
    <property type="entry name" value="Sugar_transporter_CS"/>
</dbReference>
<gene>
    <name evidence="10" type="ORF">CANINC_002015</name>
</gene>
<feature type="transmembrane region" description="Helical" evidence="8">
    <location>
        <begin position="20"/>
        <end position="41"/>
    </location>
</feature>
<comment type="subcellular location">
    <subcellularLocation>
        <location evidence="1">Membrane</location>
        <topology evidence="1">Multi-pass membrane protein</topology>
    </subcellularLocation>
</comment>
<keyword evidence="11" id="KW-1185">Reference proteome</keyword>
<evidence type="ECO:0000313" key="10">
    <source>
        <dbReference type="EMBL" id="TID29332.1"/>
    </source>
</evidence>
<evidence type="ECO:0000256" key="2">
    <source>
        <dbReference type="ARBA" id="ARBA00010992"/>
    </source>
</evidence>
<dbReference type="PROSITE" id="PS50850">
    <property type="entry name" value="MFS"/>
    <property type="match status" value="1"/>
</dbReference>
<feature type="transmembrane region" description="Helical" evidence="8">
    <location>
        <begin position="155"/>
        <end position="174"/>
    </location>
</feature>
<reference evidence="10 11" key="1">
    <citation type="journal article" date="2019" name="Front. Genet.">
        <title>Whole-Genome Sequencing of the Opportunistic Yeast Pathogen Candida inconspicua Uncovers Its Hybrid Origin.</title>
        <authorList>
            <person name="Mixao V."/>
            <person name="Hansen A.P."/>
            <person name="Saus E."/>
            <person name="Boekhout T."/>
            <person name="Lass-Florl C."/>
            <person name="Gabaldon T."/>
        </authorList>
    </citation>
    <scope>NUCLEOTIDE SEQUENCE [LARGE SCALE GENOMIC DNA]</scope>
    <source>
        <strain evidence="10 11">CBS 180</strain>
    </source>
</reference>
<feature type="transmembrane region" description="Helical" evidence="8">
    <location>
        <begin position="88"/>
        <end position="105"/>
    </location>
</feature>
<evidence type="ECO:0000256" key="8">
    <source>
        <dbReference type="SAM" id="Phobius"/>
    </source>
</evidence>
<feature type="domain" description="Major facilitator superfamily (MFS) profile" evidence="9">
    <location>
        <begin position="25"/>
        <end position="452"/>
    </location>
</feature>
<keyword evidence="4 8" id="KW-0812">Transmembrane</keyword>
<keyword evidence="3 7" id="KW-0813">Transport</keyword>
<evidence type="ECO:0000256" key="4">
    <source>
        <dbReference type="ARBA" id="ARBA00022692"/>
    </source>
</evidence>
<dbReference type="Proteomes" id="UP000307173">
    <property type="component" value="Unassembled WGS sequence"/>
</dbReference>
<feature type="transmembrane region" description="Helical" evidence="8">
    <location>
        <begin position="427"/>
        <end position="448"/>
    </location>
</feature>
<feature type="transmembrane region" description="Helical" evidence="8">
    <location>
        <begin position="308"/>
        <end position="329"/>
    </location>
</feature>
<dbReference type="SUPFAM" id="SSF103473">
    <property type="entry name" value="MFS general substrate transporter"/>
    <property type="match status" value="1"/>
</dbReference>
<dbReference type="GO" id="GO:0016020">
    <property type="term" value="C:membrane"/>
    <property type="evidence" value="ECO:0007669"/>
    <property type="project" value="UniProtKB-SubCell"/>
</dbReference>
<dbReference type="InterPro" id="IPR003663">
    <property type="entry name" value="Sugar/inositol_transpt"/>
</dbReference>
<dbReference type="PRINTS" id="PR00171">
    <property type="entry name" value="SUGRTRNSPORT"/>
</dbReference>
<comment type="similarity">
    <text evidence="2 7">Belongs to the major facilitator superfamily. Sugar transporter (TC 2.A.1.1) family.</text>
</comment>
<feature type="transmembrane region" description="Helical" evidence="8">
    <location>
        <begin position="336"/>
        <end position="356"/>
    </location>
</feature>
<feature type="transmembrane region" description="Helical" evidence="8">
    <location>
        <begin position="402"/>
        <end position="421"/>
    </location>
</feature>
<accession>A0A4T0X280</accession>
<dbReference type="PANTHER" id="PTHR23503">
    <property type="entry name" value="SOLUTE CARRIER FAMILY 2"/>
    <property type="match status" value="1"/>
</dbReference>
<evidence type="ECO:0000256" key="3">
    <source>
        <dbReference type="ARBA" id="ARBA00022448"/>
    </source>
</evidence>
<evidence type="ECO:0000256" key="7">
    <source>
        <dbReference type="RuleBase" id="RU003346"/>
    </source>
</evidence>
<feature type="transmembrane region" description="Helical" evidence="8">
    <location>
        <begin position="61"/>
        <end position="81"/>
    </location>
</feature>
<dbReference type="EMBL" id="SELW01000323">
    <property type="protein sequence ID" value="TID29332.1"/>
    <property type="molecule type" value="Genomic_DNA"/>
</dbReference>
<dbReference type="InterPro" id="IPR045263">
    <property type="entry name" value="GLUT"/>
</dbReference>
<dbReference type="PROSITE" id="PS00216">
    <property type="entry name" value="SUGAR_TRANSPORT_1"/>
    <property type="match status" value="1"/>
</dbReference>
<evidence type="ECO:0000256" key="5">
    <source>
        <dbReference type="ARBA" id="ARBA00022989"/>
    </source>
</evidence>
<feature type="transmembrane region" description="Helical" evidence="8">
    <location>
        <begin position="275"/>
        <end position="296"/>
    </location>
</feature>
<dbReference type="PANTHER" id="PTHR23503:SF8">
    <property type="entry name" value="FACILITATED GLUCOSE TRANSPORTER PROTEIN 1"/>
    <property type="match status" value="1"/>
</dbReference>
<feature type="transmembrane region" description="Helical" evidence="8">
    <location>
        <begin position="180"/>
        <end position="199"/>
    </location>
</feature>
<evidence type="ECO:0000256" key="1">
    <source>
        <dbReference type="ARBA" id="ARBA00004141"/>
    </source>
</evidence>
<name>A0A4T0X280_9ASCO</name>
<protein>
    <recommendedName>
        <fullName evidence="9">Major facilitator superfamily (MFS) profile domain-containing protein</fullName>
    </recommendedName>
</protein>
<evidence type="ECO:0000313" key="11">
    <source>
        <dbReference type="Proteomes" id="UP000307173"/>
    </source>
</evidence>
<keyword evidence="6 8" id="KW-0472">Membrane</keyword>
<dbReference type="GO" id="GO:0015149">
    <property type="term" value="F:hexose transmembrane transporter activity"/>
    <property type="evidence" value="ECO:0007669"/>
    <property type="project" value="TreeGrafter"/>
</dbReference>
<dbReference type="Gene3D" id="1.20.1250.20">
    <property type="entry name" value="MFS general substrate transporter like domains"/>
    <property type="match status" value="1"/>
</dbReference>
<proteinExistence type="inferred from homology"/>
<comment type="caution">
    <text evidence="10">The sequence shown here is derived from an EMBL/GenBank/DDBJ whole genome shotgun (WGS) entry which is preliminary data.</text>
</comment>
<dbReference type="InterPro" id="IPR036259">
    <property type="entry name" value="MFS_trans_sf"/>
</dbReference>
<dbReference type="InterPro" id="IPR005828">
    <property type="entry name" value="MFS_sugar_transport-like"/>
</dbReference>
<feature type="transmembrane region" description="Helical" evidence="8">
    <location>
        <begin position="368"/>
        <end position="390"/>
    </location>
</feature>
<organism evidence="10 11">
    <name type="scientific">Pichia inconspicua</name>
    <dbReference type="NCBI Taxonomy" id="52247"/>
    <lineage>
        <taxon>Eukaryota</taxon>
        <taxon>Fungi</taxon>
        <taxon>Dikarya</taxon>
        <taxon>Ascomycota</taxon>
        <taxon>Saccharomycotina</taxon>
        <taxon>Pichiomycetes</taxon>
        <taxon>Pichiales</taxon>
        <taxon>Pichiaceae</taxon>
        <taxon>Pichia</taxon>
    </lineage>
</organism>
<dbReference type="Pfam" id="PF00083">
    <property type="entry name" value="Sugar_tr"/>
    <property type="match status" value="1"/>
</dbReference>
<dbReference type="AlphaFoldDB" id="A0A4T0X280"/>
<evidence type="ECO:0000256" key="6">
    <source>
        <dbReference type="ARBA" id="ARBA00023136"/>
    </source>
</evidence>
<keyword evidence="5 8" id="KW-1133">Transmembrane helix</keyword>
<dbReference type="OrthoDB" id="4540492at2759"/>